<organism evidence="2 3">
    <name type="scientific">Belliella filtrata</name>
    <dbReference type="NCBI Taxonomy" id="2923435"/>
    <lineage>
        <taxon>Bacteria</taxon>
        <taxon>Pseudomonadati</taxon>
        <taxon>Bacteroidota</taxon>
        <taxon>Cytophagia</taxon>
        <taxon>Cytophagales</taxon>
        <taxon>Cyclobacteriaceae</taxon>
        <taxon>Belliella</taxon>
    </lineage>
</organism>
<protein>
    <submittedName>
        <fullName evidence="2">Uncharacterized protein</fullName>
    </submittedName>
</protein>
<reference evidence="2" key="1">
    <citation type="submission" date="2022-03" db="EMBL/GenBank/DDBJ databases">
        <title>De novo assembled genomes of Belliella spp. (Cyclobacteriaceae) strains.</title>
        <authorList>
            <person name="Szabo A."/>
            <person name="Korponai K."/>
            <person name="Felfoldi T."/>
        </authorList>
    </citation>
    <scope>NUCLEOTIDE SEQUENCE</scope>
    <source>
        <strain evidence="2">DSM 111904</strain>
    </source>
</reference>
<dbReference type="EMBL" id="JAKZGP010000044">
    <property type="protein sequence ID" value="MCH7410688.1"/>
    <property type="molecule type" value="Genomic_DNA"/>
</dbReference>
<comment type="caution">
    <text evidence="2">The sequence shown here is derived from an EMBL/GenBank/DDBJ whole genome shotgun (WGS) entry which is preliminary data.</text>
</comment>
<name>A0ABS9V2R1_9BACT</name>
<accession>A0ABS9V2R1</accession>
<evidence type="ECO:0000313" key="2">
    <source>
        <dbReference type="EMBL" id="MCH7410688.1"/>
    </source>
</evidence>
<evidence type="ECO:0000256" key="1">
    <source>
        <dbReference type="SAM" id="MobiDB-lite"/>
    </source>
</evidence>
<keyword evidence="3" id="KW-1185">Reference proteome</keyword>
<evidence type="ECO:0000313" key="3">
    <source>
        <dbReference type="Proteomes" id="UP001165489"/>
    </source>
</evidence>
<feature type="region of interest" description="Disordered" evidence="1">
    <location>
        <begin position="1"/>
        <end position="28"/>
    </location>
</feature>
<gene>
    <name evidence="2" type="ORF">MM239_14870</name>
</gene>
<dbReference type="RefSeq" id="WP_241349049.1">
    <property type="nucleotide sequence ID" value="NZ_JAKZGP010000044.1"/>
</dbReference>
<proteinExistence type="predicted"/>
<dbReference type="Proteomes" id="UP001165489">
    <property type="component" value="Unassembled WGS sequence"/>
</dbReference>
<sequence>MLTETPIKPKGRREELGPVPKPLPNGSQRPLINILIIKDPVPRDNTVHQNLKS</sequence>